<evidence type="ECO:0000256" key="2">
    <source>
        <dbReference type="ARBA" id="ARBA00022690"/>
    </source>
</evidence>
<dbReference type="Gramene" id="TraesLAC1D03G00414980.1">
    <property type="protein sequence ID" value="TraesLAC1D03G00414980.1.CDS1"/>
    <property type="gene ID" value="TraesLAC1D03G00414980"/>
</dbReference>
<proteinExistence type="inferred from homology"/>
<dbReference type="Proteomes" id="UP000019116">
    <property type="component" value="Chromosome 1D"/>
</dbReference>
<dbReference type="STRING" id="4565.A0A3B5ZNB3"/>
<accession>A0A3B5ZNB3</accession>
<dbReference type="Gramene" id="TraesWEE_scaffold_030433_01G000300.1">
    <property type="protein sequence ID" value="TraesWEE_scaffold_030433_01G000300.1"/>
    <property type="gene ID" value="TraesWEE_scaffold_030433_01G000300"/>
</dbReference>
<dbReference type="PRINTS" id="PR00292">
    <property type="entry name" value="POTATOINHBTR"/>
</dbReference>
<evidence type="ECO:0000256" key="1">
    <source>
        <dbReference type="ARBA" id="ARBA00008210"/>
    </source>
</evidence>
<dbReference type="Gramene" id="TraesSYM1D03G00417780.1">
    <property type="protein sequence ID" value="TraesSYM1D03G00417780.1.CDS1"/>
    <property type="gene ID" value="TraesSYM1D03G00417780"/>
</dbReference>
<keyword evidence="3" id="KW-0722">Serine protease inhibitor</keyword>
<dbReference type="EnsemblPlants" id="TraesCS1D02G028300.1">
    <property type="protein sequence ID" value="TraesCS1D02G028300.1.cds1"/>
    <property type="gene ID" value="TraesCS1D02G028300"/>
</dbReference>
<dbReference type="Gramene" id="TraesCS1D02G028300.1">
    <property type="protein sequence ID" value="TraesCS1D02G028300.1.cds1"/>
    <property type="gene ID" value="TraesCS1D02G028300"/>
</dbReference>
<dbReference type="GO" id="GO:0004867">
    <property type="term" value="F:serine-type endopeptidase inhibitor activity"/>
    <property type="evidence" value="ECO:0007669"/>
    <property type="project" value="UniProtKB-KW"/>
</dbReference>
<protein>
    <submittedName>
        <fullName evidence="4">Uncharacterized protein</fullName>
    </submittedName>
</protein>
<dbReference type="SUPFAM" id="SSF54654">
    <property type="entry name" value="CI-2 family of serine protease inhibitors"/>
    <property type="match status" value="1"/>
</dbReference>
<dbReference type="PANTHER" id="PTHR33091">
    <property type="entry name" value="PROTEIN, PUTATIVE, EXPRESSED-RELATED"/>
    <property type="match status" value="1"/>
</dbReference>
<keyword evidence="2" id="KW-0646">Protease inhibitor</keyword>
<name>A0A3B5ZNB3_WHEAT</name>
<dbReference type="Gene3D" id="3.30.10.10">
    <property type="entry name" value="Trypsin Inhibitor V, subunit A"/>
    <property type="match status" value="1"/>
</dbReference>
<gene>
    <name evidence="4" type="primary">LOC123179924</name>
</gene>
<dbReference type="AlphaFoldDB" id="A0A3B5ZNB3"/>
<keyword evidence="5" id="KW-1185">Reference proteome</keyword>
<sequence length="72" mass="7701">MMSSSDNVAAGQKTGWPEVVVLCAEEAKKIILADKPDADIMVLPVGTPMTKDFRPDRVLVFVDIVADTPSIG</sequence>
<dbReference type="RefSeq" id="XP_044447772.1">
    <property type="nucleotide sequence ID" value="XM_044591837.1"/>
</dbReference>
<evidence type="ECO:0000313" key="5">
    <source>
        <dbReference type="Proteomes" id="UP000019116"/>
    </source>
</evidence>
<reference evidence="4" key="2">
    <citation type="submission" date="2018-10" db="UniProtKB">
        <authorList>
            <consortium name="EnsemblPlants"/>
        </authorList>
    </citation>
    <scope>IDENTIFICATION</scope>
</reference>
<dbReference type="PANTHER" id="PTHR33091:SF93">
    <property type="entry name" value="SUBTILISIN-CHYMOTRYPSIN INHIBITOR-2A"/>
    <property type="match status" value="1"/>
</dbReference>
<reference evidence="4" key="1">
    <citation type="submission" date="2018-08" db="EMBL/GenBank/DDBJ databases">
        <authorList>
            <person name="Rossello M."/>
        </authorList>
    </citation>
    <scope>NUCLEOTIDE SEQUENCE [LARGE SCALE GENOMIC DNA]</scope>
    <source>
        <strain evidence="4">cv. Chinese Spring</strain>
    </source>
</reference>
<dbReference type="InterPro" id="IPR000864">
    <property type="entry name" value="Prot_inh_pot1"/>
</dbReference>
<dbReference type="Pfam" id="PF00280">
    <property type="entry name" value="potato_inhibit"/>
    <property type="match status" value="1"/>
</dbReference>
<dbReference type="Gramene" id="TraesJUL1D03G00414150.1">
    <property type="protein sequence ID" value="TraesJUL1D03G00414150.1.CDS1"/>
    <property type="gene ID" value="TraesJUL1D03G00414150"/>
</dbReference>
<dbReference type="Gramene" id="TraesNOR1D03G00418280.1">
    <property type="protein sequence ID" value="TraesNOR1D03G00418280.1.CDS1"/>
    <property type="gene ID" value="TraesNOR1D03G00418280"/>
</dbReference>
<dbReference type="OrthoDB" id="591205at2759"/>
<dbReference type="GeneID" id="123179924"/>
<comment type="similarity">
    <text evidence="1">Belongs to the protease inhibitor I13 (potato type I serine protease inhibitor) family.</text>
</comment>
<dbReference type="PaxDb" id="4565-Traes_1DS_70C803692.1"/>
<organism evidence="4">
    <name type="scientific">Triticum aestivum</name>
    <name type="common">Wheat</name>
    <dbReference type="NCBI Taxonomy" id="4565"/>
    <lineage>
        <taxon>Eukaryota</taxon>
        <taxon>Viridiplantae</taxon>
        <taxon>Streptophyta</taxon>
        <taxon>Embryophyta</taxon>
        <taxon>Tracheophyta</taxon>
        <taxon>Spermatophyta</taxon>
        <taxon>Magnoliopsida</taxon>
        <taxon>Liliopsida</taxon>
        <taxon>Poales</taxon>
        <taxon>Poaceae</taxon>
        <taxon>BOP clade</taxon>
        <taxon>Pooideae</taxon>
        <taxon>Triticodae</taxon>
        <taxon>Triticeae</taxon>
        <taxon>Triticinae</taxon>
        <taxon>Triticum</taxon>
    </lineage>
</organism>
<evidence type="ECO:0000313" key="4">
    <source>
        <dbReference type="EnsemblPlants" id="TraesCS1D02G028300.1.cds1"/>
    </source>
</evidence>
<dbReference type="InterPro" id="IPR036354">
    <property type="entry name" value="Prot_inh_pot1_sf"/>
</dbReference>
<evidence type="ECO:0000256" key="3">
    <source>
        <dbReference type="ARBA" id="ARBA00022900"/>
    </source>
</evidence>
<dbReference type="Gramene" id="TraesJAG1D03G00411630.1">
    <property type="protein sequence ID" value="TraesJAG1D03G00411630.1.CDS1"/>
    <property type="gene ID" value="TraesJAG1D03G00411630"/>
</dbReference>
<dbReference type="Gramene" id="TraesCS1D03G0053500.1">
    <property type="protein sequence ID" value="TraesCS1D03G0053500.1.CDS1"/>
    <property type="gene ID" value="TraesCS1D03G0053500"/>
</dbReference>
<dbReference type="GO" id="GO:0009611">
    <property type="term" value="P:response to wounding"/>
    <property type="evidence" value="ECO:0007669"/>
    <property type="project" value="InterPro"/>
</dbReference>
<dbReference type="SMR" id="A0A3B5ZNB3"/>